<comment type="caution">
    <text evidence="2">The sequence shown here is derived from an EMBL/GenBank/DDBJ whole genome shotgun (WGS) entry which is preliminary data.</text>
</comment>
<keyword evidence="3" id="KW-1185">Reference proteome</keyword>
<dbReference type="RefSeq" id="WP_345389361.1">
    <property type="nucleotide sequence ID" value="NZ_BAABHG010000003.1"/>
</dbReference>
<accession>A0ABW5GCY8</accession>
<evidence type="ECO:0000313" key="3">
    <source>
        <dbReference type="Proteomes" id="UP001597419"/>
    </source>
</evidence>
<protein>
    <submittedName>
        <fullName evidence="2">DUF6879 family protein</fullName>
    </submittedName>
</protein>
<evidence type="ECO:0000259" key="1">
    <source>
        <dbReference type="Pfam" id="PF21806"/>
    </source>
</evidence>
<organism evidence="2 3">
    <name type="scientific">Amycolatopsis samaneae</name>
    <dbReference type="NCBI Taxonomy" id="664691"/>
    <lineage>
        <taxon>Bacteria</taxon>
        <taxon>Bacillati</taxon>
        <taxon>Actinomycetota</taxon>
        <taxon>Actinomycetes</taxon>
        <taxon>Pseudonocardiales</taxon>
        <taxon>Pseudonocardiaceae</taxon>
        <taxon>Amycolatopsis</taxon>
    </lineage>
</organism>
<dbReference type="EMBL" id="JBHUKU010000002">
    <property type="protein sequence ID" value="MFD2457755.1"/>
    <property type="molecule type" value="Genomic_DNA"/>
</dbReference>
<proteinExistence type="predicted"/>
<gene>
    <name evidence="2" type="ORF">ACFSYJ_04050</name>
</gene>
<dbReference type="Pfam" id="PF21806">
    <property type="entry name" value="DUF6879"/>
    <property type="match status" value="1"/>
</dbReference>
<dbReference type="Proteomes" id="UP001597419">
    <property type="component" value="Unassembled WGS sequence"/>
</dbReference>
<name>A0ABW5GCY8_9PSEU</name>
<sequence>MVGDIYHEEFGKDLWRTGAPGLWKLERRQTFQEPYSESWTAFRNGDWEEALRLHEARRASLQDTYRKIVEHGFSTWWVRVVEKPITPYLQWELHLLRLRNQCGDHVRAVRPEQVEWFERDGPLPEVVTLGTDVMYEIVYDENGLPQGGVRFTDQARVVRTQERIQELFTAGEDMETFFEREVAGLAPPSGG</sequence>
<feature type="domain" description="DUF6879" evidence="1">
    <location>
        <begin position="13"/>
        <end position="178"/>
    </location>
</feature>
<dbReference type="InterPro" id="IPR049244">
    <property type="entry name" value="DUF6879"/>
</dbReference>
<evidence type="ECO:0000313" key="2">
    <source>
        <dbReference type="EMBL" id="MFD2457755.1"/>
    </source>
</evidence>
<reference evidence="3" key="1">
    <citation type="journal article" date="2019" name="Int. J. Syst. Evol. Microbiol.">
        <title>The Global Catalogue of Microorganisms (GCM) 10K type strain sequencing project: providing services to taxonomists for standard genome sequencing and annotation.</title>
        <authorList>
            <consortium name="The Broad Institute Genomics Platform"/>
            <consortium name="The Broad Institute Genome Sequencing Center for Infectious Disease"/>
            <person name="Wu L."/>
            <person name="Ma J."/>
        </authorList>
    </citation>
    <scope>NUCLEOTIDE SEQUENCE [LARGE SCALE GENOMIC DNA]</scope>
    <source>
        <strain evidence="3">CGMCC 4.7643</strain>
    </source>
</reference>